<feature type="compositionally biased region" description="Polar residues" evidence="1">
    <location>
        <begin position="1"/>
        <end position="14"/>
    </location>
</feature>
<sequence length="83" mass="8698">MRQDSTSSSTNCGQSDDDGTAQVQRVTDGAGSPLKNTSGSFGTPESWKTLKLGKTCNRVMTAASGNDDARLEVPKITEDGDSE</sequence>
<dbReference type="EMBL" id="KI669759">
    <property type="protein sequence ID" value="ETM98055.1"/>
    <property type="molecule type" value="Genomic_DNA"/>
</dbReference>
<feature type="compositionally biased region" description="Polar residues" evidence="1">
    <location>
        <begin position="34"/>
        <end position="43"/>
    </location>
</feature>
<protein>
    <submittedName>
        <fullName evidence="2">Uncharacterized protein</fullName>
    </submittedName>
</protein>
<organism evidence="2 3">
    <name type="scientific">Phytophthora nicotianae (strain INRA-310)</name>
    <name type="common">Phytophthora parasitica</name>
    <dbReference type="NCBI Taxonomy" id="761204"/>
    <lineage>
        <taxon>Eukaryota</taxon>
        <taxon>Sar</taxon>
        <taxon>Stramenopiles</taxon>
        <taxon>Oomycota</taxon>
        <taxon>Peronosporomycetes</taxon>
        <taxon>Peronosporales</taxon>
        <taxon>Peronosporaceae</taxon>
        <taxon>Phytophthora</taxon>
    </lineage>
</organism>
<accession>W2PBL5</accession>
<evidence type="ECO:0000313" key="2">
    <source>
        <dbReference type="EMBL" id="ETM98055.1"/>
    </source>
</evidence>
<reference evidence="3" key="1">
    <citation type="submission" date="2011-12" db="EMBL/GenBank/DDBJ databases">
        <authorList>
            <consortium name="The Broad Institute Genome Sequencing Platform"/>
            <person name="Russ C."/>
            <person name="Tyler B."/>
            <person name="Panabieres F."/>
            <person name="Shan W."/>
            <person name="Tripathy S."/>
            <person name="Grunwald N."/>
            <person name="Machado M."/>
            <person name="Young S.K."/>
            <person name="Zeng Q."/>
            <person name="Gargeya S."/>
            <person name="Fitzgerald M."/>
            <person name="Haas B."/>
            <person name="Abouelleil A."/>
            <person name="Alvarado L."/>
            <person name="Arachchi H.M."/>
            <person name="Berlin A."/>
            <person name="Chapman S.B."/>
            <person name="Gearin G."/>
            <person name="Goldberg J."/>
            <person name="Griggs A."/>
            <person name="Gujja S."/>
            <person name="Hansen M."/>
            <person name="Heiman D."/>
            <person name="Howarth C."/>
            <person name="Larimer J."/>
            <person name="Lui A."/>
            <person name="MacDonald P.J.P."/>
            <person name="McCowen C."/>
            <person name="Montmayeur A."/>
            <person name="Murphy C."/>
            <person name="Neiman D."/>
            <person name="Pearson M."/>
            <person name="Priest M."/>
            <person name="Roberts A."/>
            <person name="Saif S."/>
            <person name="Shea T."/>
            <person name="Sisk P."/>
            <person name="Stolte C."/>
            <person name="Sykes S."/>
            <person name="Wortman J."/>
            <person name="Nusbaum C."/>
            <person name="Birren B."/>
        </authorList>
    </citation>
    <scope>NUCLEOTIDE SEQUENCE [LARGE SCALE GENOMIC DNA]</scope>
    <source>
        <strain evidence="3">INRA-310</strain>
    </source>
</reference>
<dbReference type="Proteomes" id="UP000018817">
    <property type="component" value="Unassembled WGS sequence"/>
</dbReference>
<proteinExistence type="predicted"/>
<evidence type="ECO:0000256" key="1">
    <source>
        <dbReference type="SAM" id="MobiDB-lite"/>
    </source>
</evidence>
<dbReference type="RefSeq" id="XP_008916643.1">
    <property type="nucleotide sequence ID" value="XM_008918395.1"/>
</dbReference>
<feature type="region of interest" description="Disordered" evidence="1">
    <location>
        <begin position="1"/>
        <end position="47"/>
    </location>
</feature>
<reference evidence="2 3" key="2">
    <citation type="submission" date="2013-11" db="EMBL/GenBank/DDBJ databases">
        <title>The Genome Sequence of Phytophthora parasitica INRA-310.</title>
        <authorList>
            <consortium name="The Broad Institute Genomics Platform"/>
            <person name="Russ C."/>
            <person name="Tyler B."/>
            <person name="Panabieres F."/>
            <person name="Shan W."/>
            <person name="Tripathy S."/>
            <person name="Grunwald N."/>
            <person name="Machado M."/>
            <person name="Johnson C.S."/>
            <person name="Arredondo F."/>
            <person name="Hong C."/>
            <person name="Coffey M."/>
            <person name="Young S.K."/>
            <person name="Zeng Q."/>
            <person name="Gargeya S."/>
            <person name="Fitzgerald M."/>
            <person name="Abouelleil A."/>
            <person name="Alvarado L."/>
            <person name="Chapman S.B."/>
            <person name="Gainer-Dewar J."/>
            <person name="Goldberg J."/>
            <person name="Griggs A."/>
            <person name="Gujja S."/>
            <person name="Hansen M."/>
            <person name="Howarth C."/>
            <person name="Imamovic A."/>
            <person name="Ireland A."/>
            <person name="Larimer J."/>
            <person name="McCowan C."/>
            <person name="Murphy C."/>
            <person name="Pearson M."/>
            <person name="Poon T.W."/>
            <person name="Priest M."/>
            <person name="Roberts A."/>
            <person name="Saif S."/>
            <person name="Shea T."/>
            <person name="Sykes S."/>
            <person name="Wortman J."/>
            <person name="Nusbaum C."/>
            <person name="Birren B."/>
        </authorList>
    </citation>
    <scope>NUCLEOTIDE SEQUENCE [LARGE SCALE GENOMIC DNA]</scope>
    <source>
        <strain evidence="2 3">INRA-310</strain>
    </source>
</reference>
<dbReference type="AlphaFoldDB" id="W2PBL5"/>
<feature type="compositionally biased region" description="Basic and acidic residues" evidence="1">
    <location>
        <begin position="67"/>
        <end position="83"/>
    </location>
</feature>
<dbReference type="GeneID" id="20193341"/>
<feature type="region of interest" description="Disordered" evidence="1">
    <location>
        <begin position="62"/>
        <end position="83"/>
    </location>
</feature>
<dbReference type="VEuPathDB" id="FungiDB:PPTG_24742"/>
<name>W2PBL5_PHYN3</name>
<gene>
    <name evidence="2" type="ORF">PPTG_24742</name>
</gene>
<evidence type="ECO:0000313" key="3">
    <source>
        <dbReference type="Proteomes" id="UP000018817"/>
    </source>
</evidence>